<proteinExistence type="predicted"/>
<feature type="domain" description="EamA" evidence="6">
    <location>
        <begin position="98"/>
        <end position="242"/>
    </location>
</feature>
<organism evidence="7 8">
    <name type="scientific">Orchesella dallaii</name>
    <dbReference type="NCBI Taxonomy" id="48710"/>
    <lineage>
        <taxon>Eukaryota</taxon>
        <taxon>Metazoa</taxon>
        <taxon>Ecdysozoa</taxon>
        <taxon>Arthropoda</taxon>
        <taxon>Hexapoda</taxon>
        <taxon>Collembola</taxon>
        <taxon>Entomobryomorpha</taxon>
        <taxon>Entomobryoidea</taxon>
        <taxon>Orchesellidae</taxon>
        <taxon>Orchesellinae</taxon>
        <taxon>Orchesella</taxon>
    </lineage>
</organism>
<evidence type="ECO:0000256" key="1">
    <source>
        <dbReference type="ARBA" id="ARBA00004141"/>
    </source>
</evidence>
<dbReference type="Pfam" id="PF00892">
    <property type="entry name" value="EamA"/>
    <property type="match status" value="1"/>
</dbReference>
<feature type="transmembrane region" description="Helical" evidence="5">
    <location>
        <begin position="97"/>
        <end position="117"/>
    </location>
</feature>
<feature type="transmembrane region" description="Helical" evidence="5">
    <location>
        <begin position="258"/>
        <end position="281"/>
    </location>
</feature>
<keyword evidence="4 5" id="KW-0472">Membrane</keyword>
<evidence type="ECO:0000259" key="6">
    <source>
        <dbReference type="Pfam" id="PF00892"/>
    </source>
</evidence>
<dbReference type="PANTHER" id="PTHR22911">
    <property type="entry name" value="ACYL-MALONYL CONDENSING ENZYME-RELATED"/>
    <property type="match status" value="1"/>
</dbReference>
<dbReference type="SUPFAM" id="SSF103481">
    <property type="entry name" value="Multidrug resistance efflux transporter EmrE"/>
    <property type="match status" value="1"/>
</dbReference>
<dbReference type="InterPro" id="IPR000620">
    <property type="entry name" value="EamA_dom"/>
</dbReference>
<feature type="transmembrane region" description="Helical" evidence="5">
    <location>
        <begin position="226"/>
        <end position="246"/>
    </location>
</feature>
<feature type="transmembrane region" description="Helical" evidence="5">
    <location>
        <begin position="197"/>
        <end position="219"/>
    </location>
</feature>
<comment type="subcellular location">
    <subcellularLocation>
        <location evidence="1">Membrane</location>
        <topology evidence="1">Multi-pass membrane protein</topology>
    </subcellularLocation>
</comment>
<protein>
    <recommendedName>
        <fullName evidence="6">EamA domain-containing protein</fullName>
    </recommendedName>
</protein>
<name>A0ABP1RET7_9HEXA</name>
<feature type="transmembrane region" description="Helical" evidence="5">
    <location>
        <begin position="374"/>
        <end position="392"/>
    </location>
</feature>
<sequence>MVCQSESSHNIVHPSETSVFLPVDEHSPSETETLRRASRTLSVLVLTEGIPIDPEQVAFDITSGNEEKVKIRRVSVKSVENGKLSEVAKEKKGCSNYTGILLTLASGILFTVGGVIVKYMKDYHPFTLAIFRFQGILLPSFCMVFYACYVQKLPIFEPVWPLTEKAKAKRCVGMLLRSMFGSTALFFHFYALKRLDVADALVIGSCQPVFVTLAAYFLLGESCGVFPVFTALLTILGVGVISRPPILTGQESFDSNALIGAGFSVASMLTATMVFVIIRYLKDVHVSVLTLVLGCWGTFVSIVGSVIVGEFRLPHSLEHWALAGALAVITLLGQILLTLALQCEQAGPVALIRTADCLFAFVLQFILLNTLPDMFSLTGASIIIFCVALTAFRKWISTLPTNHPTRKRFSFVLA</sequence>
<feature type="transmembrane region" description="Helical" evidence="5">
    <location>
        <begin position="129"/>
        <end position="150"/>
    </location>
</feature>
<keyword evidence="3 5" id="KW-1133">Transmembrane helix</keyword>
<dbReference type="InterPro" id="IPR037185">
    <property type="entry name" value="EmrE-like"/>
</dbReference>
<feature type="transmembrane region" description="Helical" evidence="5">
    <location>
        <begin position="350"/>
        <end position="368"/>
    </location>
</feature>
<comment type="caution">
    <text evidence="7">The sequence shown here is derived from an EMBL/GenBank/DDBJ whole genome shotgun (WGS) entry which is preliminary data.</text>
</comment>
<keyword evidence="8" id="KW-1185">Reference proteome</keyword>
<dbReference type="PANTHER" id="PTHR22911:SF6">
    <property type="entry name" value="SOLUTE CARRIER FAMILY 35 MEMBER G1"/>
    <property type="match status" value="1"/>
</dbReference>
<evidence type="ECO:0000313" key="7">
    <source>
        <dbReference type="EMBL" id="CAL8125739.1"/>
    </source>
</evidence>
<feature type="transmembrane region" description="Helical" evidence="5">
    <location>
        <begin position="288"/>
        <end position="308"/>
    </location>
</feature>
<accession>A0ABP1RET7</accession>
<dbReference type="Proteomes" id="UP001642540">
    <property type="component" value="Unassembled WGS sequence"/>
</dbReference>
<dbReference type="EMBL" id="CAXLJM020000069">
    <property type="protein sequence ID" value="CAL8125739.1"/>
    <property type="molecule type" value="Genomic_DNA"/>
</dbReference>
<evidence type="ECO:0000256" key="3">
    <source>
        <dbReference type="ARBA" id="ARBA00022989"/>
    </source>
</evidence>
<reference evidence="7 8" key="1">
    <citation type="submission" date="2024-08" db="EMBL/GenBank/DDBJ databases">
        <authorList>
            <person name="Cucini C."/>
            <person name="Frati F."/>
        </authorList>
    </citation>
    <scope>NUCLEOTIDE SEQUENCE [LARGE SCALE GENOMIC DNA]</scope>
</reference>
<feature type="transmembrane region" description="Helical" evidence="5">
    <location>
        <begin position="171"/>
        <end position="191"/>
    </location>
</feature>
<evidence type="ECO:0000256" key="5">
    <source>
        <dbReference type="SAM" id="Phobius"/>
    </source>
</evidence>
<feature type="transmembrane region" description="Helical" evidence="5">
    <location>
        <begin position="320"/>
        <end position="341"/>
    </location>
</feature>
<evidence type="ECO:0000256" key="4">
    <source>
        <dbReference type="ARBA" id="ARBA00023136"/>
    </source>
</evidence>
<gene>
    <name evidence="7" type="ORF">ODALV1_LOCUS21104</name>
</gene>
<evidence type="ECO:0000313" key="8">
    <source>
        <dbReference type="Proteomes" id="UP001642540"/>
    </source>
</evidence>
<evidence type="ECO:0000256" key="2">
    <source>
        <dbReference type="ARBA" id="ARBA00022692"/>
    </source>
</evidence>
<keyword evidence="2 5" id="KW-0812">Transmembrane</keyword>